<dbReference type="Proteomes" id="UP000054538">
    <property type="component" value="Unassembled WGS sequence"/>
</dbReference>
<evidence type="ECO:0000313" key="2">
    <source>
        <dbReference type="Proteomes" id="UP000054538"/>
    </source>
</evidence>
<evidence type="ECO:0000313" key="1">
    <source>
        <dbReference type="EMBL" id="KIK98376.1"/>
    </source>
</evidence>
<dbReference type="EMBL" id="KN824895">
    <property type="protein sequence ID" value="KIK98376.1"/>
    <property type="molecule type" value="Genomic_DNA"/>
</dbReference>
<keyword evidence="2" id="KW-1185">Reference proteome</keyword>
<accession>A0A0D0E2V5</accession>
<organism evidence="1 2">
    <name type="scientific">Paxillus rubicundulus Ve08.2h10</name>
    <dbReference type="NCBI Taxonomy" id="930991"/>
    <lineage>
        <taxon>Eukaryota</taxon>
        <taxon>Fungi</taxon>
        <taxon>Dikarya</taxon>
        <taxon>Basidiomycota</taxon>
        <taxon>Agaricomycotina</taxon>
        <taxon>Agaricomycetes</taxon>
        <taxon>Agaricomycetidae</taxon>
        <taxon>Boletales</taxon>
        <taxon>Paxilineae</taxon>
        <taxon>Paxillaceae</taxon>
        <taxon>Paxillus</taxon>
    </lineage>
</organism>
<dbReference type="HOGENOM" id="CLU_2758563_0_0_1"/>
<proteinExistence type="predicted"/>
<protein>
    <submittedName>
        <fullName evidence="1">Uncharacterized protein</fullName>
    </submittedName>
</protein>
<sequence length="70" mass="7734">MFTQCDLVFRGKASPLILRAAPLGALSLRQELPLPSPSSQYKLKDVTSIIISSSQVVPVDYVLLMLLYLK</sequence>
<dbReference type="AlphaFoldDB" id="A0A0D0E2V5"/>
<gene>
    <name evidence="1" type="ORF">PAXRUDRAFT_692759</name>
</gene>
<reference evidence="2" key="2">
    <citation type="submission" date="2015-01" db="EMBL/GenBank/DDBJ databases">
        <title>Evolutionary Origins and Diversification of the Mycorrhizal Mutualists.</title>
        <authorList>
            <consortium name="DOE Joint Genome Institute"/>
            <consortium name="Mycorrhizal Genomics Consortium"/>
            <person name="Kohler A."/>
            <person name="Kuo A."/>
            <person name="Nagy L.G."/>
            <person name="Floudas D."/>
            <person name="Copeland A."/>
            <person name="Barry K.W."/>
            <person name="Cichocki N."/>
            <person name="Veneault-Fourrey C."/>
            <person name="LaButti K."/>
            <person name="Lindquist E.A."/>
            <person name="Lipzen A."/>
            <person name="Lundell T."/>
            <person name="Morin E."/>
            <person name="Murat C."/>
            <person name="Riley R."/>
            <person name="Ohm R."/>
            <person name="Sun H."/>
            <person name="Tunlid A."/>
            <person name="Henrissat B."/>
            <person name="Grigoriev I.V."/>
            <person name="Hibbett D.S."/>
            <person name="Martin F."/>
        </authorList>
    </citation>
    <scope>NUCLEOTIDE SEQUENCE [LARGE SCALE GENOMIC DNA]</scope>
    <source>
        <strain evidence="2">Ve08.2h10</strain>
    </source>
</reference>
<reference evidence="1 2" key="1">
    <citation type="submission" date="2014-04" db="EMBL/GenBank/DDBJ databases">
        <authorList>
            <consortium name="DOE Joint Genome Institute"/>
            <person name="Kuo A."/>
            <person name="Kohler A."/>
            <person name="Jargeat P."/>
            <person name="Nagy L.G."/>
            <person name="Floudas D."/>
            <person name="Copeland A."/>
            <person name="Barry K.W."/>
            <person name="Cichocki N."/>
            <person name="Veneault-Fourrey C."/>
            <person name="LaButti K."/>
            <person name="Lindquist E.A."/>
            <person name="Lipzen A."/>
            <person name="Lundell T."/>
            <person name="Morin E."/>
            <person name="Murat C."/>
            <person name="Sun H."/>
            <person name="Tunlid A."/>
            <person name="Henrissat B."/>
            <person name="Grigoriev I.V."/>
            <person name="Hibbett D.S."/>
            <person name="Martin F."/>
            <person name="Nordberg H.P."/>
            <person name="Cantor M.N."/>
            <person name="Hua S.X."/>
        </authorList>
    </citation>
    <scope>NUCLEOTIDE SEQUENCE [LARGE SCALE GENOMIC DNA]</scope>
    <source>
        <strain evidence="1 2">Ve08.2h10</strain>
    </source>
</reference>
<name>A0A0D0E2V5_9AGAM</name>
<dbReference type="InParanoid" id="A0A0D0E2V5"/>